<proteinExistence type="predicted"/>
<evidence type="ECO:0008006" key="4">
    <source>
        <dbReference type="Google" id="ProtNLM"/>
    </source>
</evidence>
<dbReference type="EMBL" id="ARYK01000005">
    <property type="protein sequence ID" value="KCZ91815.1"/>
    <property type="molecule type" value="Genomic_DNA"/>
</dbReference>
<comment type="caution">
    <text evidence="2">The sequence shown here is derived from an EMBL/GenBank/DDBJ whole genome shotgun (WGS) entry which is preliminary data.</text>
</comment>
<dbReference type="STRING" id="1280950.HJO_11877"/>
<dbReference type="Proteomes" id="UP000025171">
    <property type="component" value="Unassembled WGS sequence"/>
</dbReference>
<evidence type="ECO:0000313" key="3">
    <source>
        <dbReference type="Proteomes" id="UP000025171"/>
    </source>
</evidence>
<keyword evidence="1" id="KW-0812">Transmembrane</keyword>
<evidence type="ECO:0000313" key="2">
    <source>
        <dbReference type="EMBL" id="KCZ91815.1"/>
    </source>
</evidence>
<gene>
    <name evidence="2" type="ORF">HJO_11877</name>
</gene>
<feature type="transmembrane region" description="Helical" evidence="1">
    <location>
        <begin position="6"/>
        <end position="27"/>
    </location>
</feature>
<dbReference type="RefSeq" id="WP_035617081.1">
    <property type="nucleotide sequence ID" value="NZ_ARYK01000005.1"/>
</dbReference>
<dbReference type="AlphaFoldDB" id="A0A059FMA9"/>
<keyword evidence="3" id="KW-1185">Reference proteome</keyword>
<protein>
    <recommendedName>
        <fullName evidence="4">DUF4760 domain-containing protein</fullName>
    </recommendedName>
</protein>
<reference evidence="2 3" key="1">
    <citation type="journal article" date="2014" name="Antonie Van Leeuwenhoek">
        <title>Hyphomonas beringensis sp. nov. and Hyphomonas chukchiensis sp. nov., isolated from surface seawater of the Bering Sea and Chukchi Sea.</title>
        <authorList>
            <person name="Li C."/>
            <person name="Lai Q."/>
            <person name="Li G."/>
            <person name="Dong C."/>
            <person name="Wang J."/>
            <person name="Liao Y."/>
            <person name="Shao Z."/>
        </authorList>
    </citation>
    <scope>NUCLEOTIDE SEQUENCE [LARGE SCALE GENOMIC DNA]</scope>
    <source>
        <strain evidence="2 3">MHS-2</strain>
    </source>
</reference>
<keyword evidence="1" id="KW-0472">Membrane</keyword>
<dbReference type="eggNOG" id="ENOG502ZMNZ">
    <property type="taxonomic scope" value="Bacteria"/>
</dbReference>
<keyword evidence="1" id="KW-1133">Transmembrane helix</keyword>
<sequence>MNLDTIATIANIMASGAVVLTLVFIGLQLRQNSHLTRMAAAQTSAQLLSSNLGRVAENGELAALLVNQQGRDNWTDAEYLRVTNFLSISFRHFEVLHTHRRFGVFEEELWEGSEARLKDSLSNPSIREWWGESRGFYARSFARYVDGLAAQMAAAAAE</sequence>
<accession>A0A059FMA9</accession>
<name>A0A059FMA9_9PROT</name>
<dbReference type="PATRIC" id="fig|1280950.3.peg.2381"/>
<organism evidence="2 3">
    <name type="scientific">Hyphomonas johnsonii MHS-2</name>
    <dbReference type="NCBI Taxonomy" id="1280950"/>
    <lineage>
        <taxon>Bacteria</taxon>
        <taxon>Pseudomonadati</taxon>
        <taxon>Pseudomonadota</taxon>
        <taxon>Alphaproteobacteria</taxon>
        <taxon>Hyphomonadales</taxon>
        <taxon>Hyphomonadaceae</taxon>
        <taxon>Hyphomonas</taxon>
    </lineage>
</organism>
<dbReference type="OrthoDB" id="7619035at2"/>
<evidence type="ECO:0000256" key="1">
    <source>
        <dbReference type="SAM" id="Phobius"/>
    </source>
</evidence>